<keyword evidence="2 5" id="KW-0689">Ribosomal protein</keyword>
<feature type="region of interest" description="Disordered" evidence="6">
    <location>
        <begin position="223"/>
        <end position="276"/>
    </location>
</feature>
<sequence length="276" mass="30287">MAMKKYKPTSPGRRFQTVSSFDEITTSRPEPSLTTTLKKTGGRNNHGRITARHRGGGHKRAYRIIDFRRNKTSVPAKVATIEYDPNRSARIALLHYVDGEKRYILAPEGLKVGDRVLAGAEADIQVGNALPLKNIPPGTPIHNVELKKGKGGQIVRSAGTSATIMAKEGRYAQVKLPSGEVRLISLECIATIGVVGNFEHANLSIGKAGRKRWLGRRPKVRGVVMNPVDHPHGGGEGRTSGGRHPVSPWGMPTKGYKTRKKRKASNKYIVRRRKQG</sequence>
<comment type="subunit">
    <text evidence="5">Part of the 50S ribosomal subunit. Forms a bridge to the 30S subunit in the 70S ribosome.</text>
</comment>
<dbReference type="InterPro" id="IPR014722">
    <property type="entry name" value="Rib_uL2_dom2"/>
</dbReference>
<dbReference type="NCBIfam" id="TIGR01171">
    <property type="entry name" value="rplB_bact"/>
    <property type="match status" value="1"/>
</dbReference>
<evidence type="ECO:0000259" key="8">
    <source>
        <dbReference type="SMART" id="SM01383"/>
    </source>
</evidence>
<dbReference type="SMART" id="SM01382">
    <property type="entry name" value="Ribosomal_L2_C"/>
    <property type="match status" value="1"/>
</dbReference>
<gene>
    <name evidence="5" type="primary">rplB</name>
    <name evidence="9" type="ORF">CSB45_13350</name>
</gene>
<comment type="caution">
    <text evidence="9">The sequence shown here is derived from an EMBL/GenBank/DDBJ whole genome shotgun (WGS) entry which is preliminary data.</text>
</comment>
<evidence type="ECO:0000313" key="10">
    <source>
        <dbReference type="Proteomes" id="UP000229740"/>
    </source>
</evidence>
<dbReference type="InterPro" id="IPR005880">
    <property type="entry name" value="Ribosomal_uL2_bac/org-type"/>
</dbReference>
<name>A0A2G6E1V1_9BACT</name>
<keyword evidence="5" id="KW-0699">rRNA-binding</keyword>
<dbReference type="GO" id="GO:0015934">
    <property type="term" value="C:large ribosomal subunit"/>
    <property type="evidence" value="ECO:0007669"/>
    <property type="project" value="InterPro"/>
</dbReference>
<dbReference type="PROSITE" id="PS00467">
    <property type="entry name" value="RIBOSOMAL_L2"/>
    <property type="match status" value="1"/>
</dbReference>
<dbReference type="GO" id="GO:0003735">
    <property type="term" value="F:structural constituent of ribosome"/>
    <property type="evidence" value="ECO:0007669"/>
    <property type="project" value="InterPro"/>
</dbReference>
<dbReference type="HAMAP" id="MF_01320_B">
    <property type="entry name" value="Ribosomal_uL2_B"/>
    <property type="match status" value="1"/>
</dbReference>
<dbReference type="InterPro" id="IPR002171">
    <property type="entry name" value="Ribosomal_uL2"/>
</dbReference>
<dbReference type="PIRSF" id="PIRSF002158">
    <property type="entry name" value="Ribosomal_L2"/>
    <property type="match status" value="1"/>
</dbReference>
<feature type="domain" description="Large ribosomal subunit protein uL2 C-terminal" evidence="7">
    <location>
        <begin position="124"/>
        <end position="252"/>
    </location>
</feature>
<evidence type="ECO:0000256" key="6">
    <source>
        <dbReference type="SAM" id="MobiDB-lite"/>
    </source>
</evidence>
<comment type="function">
    <text evidence="5">One of the primary rRNA binding proteins. Required for association of the 30S and 50S subunits to form the 70S ribosome, for tRNA binding and peptide bond formation. It has been suggested to have peptidyltransferase activity; this is somewhat controversial. Makes several contacts with the 16S rRNA in the 70S ribosome.</text>
</comment>
<dbReference type="GO" id="GO:0016740">
    <property type="term" value="F:transferase activity"/>
    <property type="evidence" value="ECO:0007669"/>
    <property type="project" value="InterPro"/>
</dbReference>
<dbReference type="FunFam" id="2.40.50.140:FF:000003">
    <property type="entry name" value="50S ribosomal protein L2"/>
    <property type="match status" value="1"/>
</dbReference>
<accession>A0A2G6E1V1</accession>
<organism evidence="9 10">
    <name type="scientific">candidate division KSB3 bacterium</name>
    <dbReference type="NCBI Taxonomy" id="2044937"/>
    <lineage>
        <taxon>Bacteria</taxon>
        <taxon>candidate division KSB3</taxon>
    </lineage>
</organism>
<comment type="similarity">
    <text evidence="1 5">Belongs to the universal ribosomal protein uL2 family.</text>
</comment>
<evidence type="ECO:0000259" key="7">
    <source>
        <dbReference type="SMART" id="SM01382"/>
    </source>
</evidence>
<dbReference type="GO" id="GO:0019843">
    <property type="term" value="F:rRNA binding"/>
    <property type="evidence" value="ECO:0007669"/>
    <property type="project" value="UniProtKB-UniRule"/>
</dbReference>
<dbReference type="InterPro" id="IPR008991">
    <property type="entry name" value="Translation_prot_SH3-like_sf"/>
</dbReference>
<dbReference type="PANTHER" id="PTHR13691">
    <property type="entry name" value="RIBOSOMAL PROTEIN L2"/>
    <property type="match status" value="1"/>
</dbReference>
<evidence type="ECO:0000256" key="5">
    <source>
        <dbReference type="HAMAP-Rule" id="MF_01320"/>
    </source>
</evidence>
<evidence type="ECO:0000256" key="2">
    <source>
        <dbReference type="ARBA" id="ARBA00022980"/>
    </source>
</evidence>
<proteinExistence type="inferred from homology"/>
<dbReference type="EMBL" id="PDPS01000040">
    <property type="protein sequence ID" value="PID55937.1"/>
    <property type="molecule type" value="Genomic_DNA"/>
</dbReference>
<dbReference type="InterPro" id="IPR012340">
    <property type="entry name" value="NA-bd_OB-fold"/>
</dbReference>
<dbReference type="Gene3D" id="2.30.30.30">
    <property type="match status" value="1"/>
</dbReference>
<evidence type="ECO:0000313" key="9">
    <source>
        <dbReference type="EMBL" id="PID55937.1"/>
    </source>
</evidence>
<keyword evidence="5" id="KW-0694">RNA-binding</keyword>
<keyword evidence="3 5" id="KW-0687">Ribonucleoprotein</keyword>
<dbReference type="InterPro" id="IPR014726">
    <property type="entry name" value="Ribosomal_uL2_dom3"/>
</dbReference>
<dbReference type="InterPro" id="IPR022666">
    <property type="entry name" value="Ribosomal_uL2_RNA-bd_dom"/>
</dbReference>
<dbReference type="Proteomes" id="UP000229740">
    <property type="component" value="Unassembled WGS sequence"/>
</dbReference>
<dbReference type="AlphaFoldDB" id="A0A2G6E1V1"/>
<dbReference type="Pfam" id="PF00181">
    <property type="entry name" value="Ribosomal_L2_N"/>
    <property type="match status" value="1"/>
</dbReference>
<reference evidence="9 10" key="1">
    <citation type="submission" date="2017-10" db="EMBL/GenBank/DDBJ databases">
        <title>Novel microbial diversity and functional potential in the marine mammal oral microbiome.</title>
        <authorList>
            <person name="Dudek N.K."/>
            <person name="Sun C.L."/>
            <person name="Burstein D."/>
            <person name="Kantor R.S."/>
            <person name="Aliaga Goltsman D.S."/>
            <person name="Bik E.M."/>
            <person name="Thomas B.C."/>
            <person name="Banfield J.F."/>
            <person name="Relman D.A."/>
        </authorList>
    </citation>
    <scope>NUCLEOTIDE SEQUENCE [LARGE SCALE GENOMIC DNA]</scope>
    <source>
        <strain evidence="9">DOLZORAL124_49_17</strain>
    </source>
</reference>
<dbReference type="SUPFAM" id="SSF50104">
    <property type="entry name" value="Translation proteins SH3-like domain"/>
    <property type="match status" value="1"/>
</dbReference>
<dbReference type="PANTHER" id="PTHR13691:SF5">
    <property type="entry name" value="LARGE RIBOSOMAL SUBUNIT PROTEIN UL2M"/>
    <property type="match status" value="1"/>
</dbReference>
<protein>
    <recommendedName>
        <fullName evidence="4 5">Large ribosomal subunit protein uL2</fullName>
    </recommendedName>
</protein>
<evidence type="ECO:0000256" key="4">
    <source>
        <dbReference type="ARBA" id="ARBA00035242"/>
    </source>
</evidence>
<dbReference type="Pfam" id="PF03947">
    <property type="entry name" value="Ribosomal_L2_C"/>
    <property type="match status" value="1"/>
</dbReference>
<dbReference type="SMART" id="SM01383">
    <property type="entry name" value="Ribosomal_L2"/>
    <property type="match status" value="1"/>
</dbReference>
<dbReference type="SUPFAM" id="SSF50249">
    <property type="entry name" value="Nucleic acid-binding proteins"/>
    <property type="match status" value="1"/>
</dbReference>
<dbReference type="Gene3D" id="4.10.950.10">
    <property type="entry name" value="Ribosomal protein L2, domain 3"/>
    <property type="match status" value="1"/>
</dbReference>
<evidence type="ECO:0000256" key="1">
    <source>
        <dbReference type="ARBA" id="ARBA00005636"/>
    </source>
</evidence>
<dbReference type="InterPro" id="IPR022671">
    <property type="entry name" value="Ribosomal_uL2_CS"/>
</dbReference>
<feature type="compositionally biased region" description="Basic residues" evidence="6">
    <location>
        <begin position="256"/>
        <end position="276"/>
    </location>
</feature>
<dbReference type="FunFam" id="4.10.950.10:FF:000001">
    <property type="entry name" value="50S ribosomal protein L2"/>
    <property type="match status" value="1"/>
</dbReference>
<dbReference type="GO" id="GO:0002181">
    <property type="term" value="P:cytoplasmic translation"/>
    <property type="evidence" value="ECO:0007669"/>
    <property type="project" value="TreeGrafter"/>
</dbReference>
<feature type="domain" description="Large ribosomal subunit protein uL2 RNA-binding" evidence="8">
    <location>
        <begin position="42"/>
        <end position="118"/>
    </location>
</feature>
<evidence type="ECO:0000256" key="3">
    <source>
        <dbReference type="ARBA" id="ARBA00023274"/>
    </source>
</evidence>
<dbReference type="Gene3D" id="2.40.50.140">
    <property type="entry name" value="Nucleic acid-binding proteins"/>
    <property type="match status" value="1"/>
</dbReference>
<dbReference type="InterPro" id="IPR022669">
    <property type="entry name" value="Ribosomal_uL2_C"/>
</dbReference>
<dbReference type="FunFam" id="2.30.30.30:FF:000001">
    <property type="entry name" value="50S ribosomal protein L2"/>
    <property type="match status" value="1"/>
</dbReference>